<organism evidence="2 3">
    <name type="scientific">Xiamenia xianingshaonis</name>
    <dbReference type="NCBI Taxonomy" id="2682776"/>
    <lineage>
        <taxon>Bacteria</taxon>
        <taxon>Bacillati</taxon>
        <taxon>Actinomycetota</taxon>
        <taxon>Coriobacteriia</taxon>
        <taxon>Eggerthellales</taxon>
        <taxon>Eggerthellaceae</taxon>
        <taxon>Xiamenia</taxon>
    </lineage>
</organism>
<evidence type="ECO:0000259" key="1">
    <source>
        <dbReference type="Pfam" id="PF00535"/>
    </source>
</evidence>
<dbReference type="EMBL" id="WPCR01000003">
    <property type="protein sequence ID" value="NHM13847.1"/>
    <property type="molecule type" value="Genomic_DNA"/>
</dbReference>
<feature type="domain" description="Glycosyltransferase 2-like" evidence="1">
    <location>
        <begin position="39"/>
        <end position="157"/>
    </location>
</feature>
<dbReference type="Proteomes" id="UP000636394">
    <property type="component" value="Unassembled WGS sequence"/>
</dbReference>
<dbReference type="Pfam" id="PF00535">
    <property type="entry name" value="Glycos_transf_2"/>
    <property type="match status" value="1"/>
</dbReference>
<dbReference type="PANTHER" id="PTHR43685:SF2">
    <property type="entry name" value="GLYCOSYLTRANSFERASE 2-LIKE DOMAIN-CONTAINING PROTEIN"/>
    <property type="match status" value="1"/>
</dbReference>
<keyword evidence="3" id="KW-1185">Reference proteome</keyword>
<evidence type="ECO:0000313" key="2">
    <source>
        <dbReference type="EMBL" id="NHM13847.1"/>
    </source>
</evidence>
<reference evidence="2 3" key="1">
    <citation type="submission" date="2019-11" db="EMBL/GenBank/DDBJ databases">
        <title>Eggerthellaceae novel genus isolated from the rectal contents of marmort.</title>
        <authorList>
            <person name="Zhang G."/>
        </authorList>
    </citation>
    <scope>NUCLEOTIDE SEQUENCE [LARGE SCALE GENOMIC DNA]</scope>
    <source>
        <strain evidence="3">zg-886</strain>
    </source>
</reference>
<dbReference type="InterPro" id="IPR001173">
    <property type="entry name" value="Glyco_trans_2-like"/>
</dbReference>
<dbReference type="Gene3D" id="3.90.550.10">
    <property type="entry name" value="Spore Coat Polysaccharide Biosynthesis Protein SpsA, Chain A"/>
    <property type="match status" value="1"/>
</dbReference>
<dbReference type="CDD" id="cd00761">
    <property type="entry name" value="Glyco_tranf_GTA_type"/>
    <property type="match status" value="1"/>
</dbReference>
<dbReference type="PANTHER" id="PTHR43685">
    <property type="entry name" value="GLYCOSYLTRANSFERASE"/>
    <property type="match status" value="1"/>
</dbReference>
<name>A0ABX0ILX7_9ACTN</name>
<gene>
    <name evidence="2" type="ORF">GMI68_03500</name>
</gene>
<protein>
    <submittedName>
        <fullName evidence="2">Glycosyltransferase</fullName>
    </submittedName>
</protein>
<dbReference type="InterPro" id="IPR029044">
    <property type="entry name" value="Nucleotide-diphossugar_trans"/>
</dbReference>
<accession>A0ABX0ILX7</accession>
<comment type="caution">
    <text evidence="2">The sequence shown here is derived from an EMBL/GenBank/DDBJ whole genome shotgun (WGS) entry which is preliminary data.</text>
</comment>
<dbReference type="SUPFAM" id="SSF53448">
    <property type="entry name" value="Nucleotide-diphospho-sugar transferases"/>
    <property type="match status" value="1"/>
</dbReference>
<proteinExistence type="predicted"/>
<dbReference type="InterPro" id="IPR050834">
    <property type="entry name" value="Glycosyltransf_2"/>
</dbReference>
<sequence length="381" mass="41724">MLRRCARRVQGKGAAVSKAADCGRCVAPEAADAAPPKATVVVAVYNIERYVGACLESVCAQTERDIEILAVDDGSTDGSGAIVAAAAARDGRIRVLAKENGGLSSARNAGIEAARGTVVLFVDGDDLLEPQAVERVLAAFSAHDPDVVTFGARCFPKGAAASWTVECLSPVAGAYEAGDLDVLYRYDTKPYVWRSAFSRRLLQGCDLRFDESLWFGEDMLFYFEAYPQSRRTVVVEDKLYVYRVARTGSLMDASAADLALKVDKHLDIVERIVASWRWRGWLEGRGARLLDWALEFLSRDLFACENDDMNRLAARLGQVLGPCLADGSAEGIDPASRQLLERLASGRPLGPLAAKAVLWRYYRHRMGWRFCLDKLRGAYDA</sequence>
<evidence type="ECO:0000313" key="3">
    <source>
        <dbReference type="Proteomes" id="UP000636394"/>
    </source>
</evidence>